<dbReference type="EMBL" id="VMNF01000014">
    <property type="protein sequence ID" value="TXB96906.1"/>
    <property type="molecule type" value="Genomic_DNA"/>
</dbReference>
<evidence type="ECO:0000313" key="2">
    <source>
        <dbReference type="EMBL" id="TXB96906.1"/>
    </source>
</evidence>
<comment type="caution">
    <text evidence="2">The sequence shown here is derived from an EMBL/GenBank/DDBJ whole genome shotgun (WGS) entry which is preliminary data.</text>
</comment>
<organism evidence="2 3">
    <name type="scientific">Fusarium oxysporum f. sp. cubense</name>
    <dbReference type="NCBI Taxonomy" id="61366"/>
    <lineage>
        <taxon>Eukaryota</taxon>
        <taxon>Fungi</taxon>
        <taxon>Dikarya</taxon>
        <taxon>Ascomycota</taxon>
        <taxon>Pezizomycotina</taxon>
        <taxon>Sordariomycetes</taxon>
        <taxon>Hypocreomycetidae</taxon>
        <taxon>Hypocreales</taxon>
        <taxon>Nectriaceae</taxon>
        <taxon>Fusarium</taxon>
        <taxon>Fusarium oxysporum species complex</taxon>
    </lineage>
</organism>
<feature type="region of interest" description="Disordered" evidence="1">
    <location>
        <begin position="93"/>
        <end position="144"/>
    </location>
</feature>
<dbReference type="AlphaFoldDB" id="A0A5C6SEJ8"/>
<protein>
    <submittedName>
        <fullName evidence="2">Uncharacterized protein</fullName>
    </submittedName>
</protein>
<feature type="compositionally biased region" description="Basic residues" evidence="1">
    <location>
        <begin position="93"/>
        <end position="104"/>
    </location>
</feature>
<sequence>MGEVVSFGGDLRWDSEPSEYTIQVVGSTVSTHWRKALAERVESVCEGESEGEGTMTLDVKQQDAANVVWAAEAAEVGCTGSRGAQRPECRRLAKPKCRGKKKSQIKTNEMVPGGDVKSSRSSVPLKTLVTKKGQLSESLSSGSC</sequence>
<evidence type="ECO:0000313" key="3">
    <source>
        <dbReference type="Proteomes" id="UP000321331"/>
    </source>
</evidence>
<gene>
    <name evidence="2" type="ORF">FocTR4_00012272</name>
</gene>
<name>A0A5C6SEJ8_FUSOC</name>
<dbReference type="Proteomes" id="UP000321331">
    <property type="component" value="Unassembled WGS sequence"/>
</dbReference>
<feature type="compositionally biased region" description="Polar residues" evidence="1">
    <location>
        <begin position="133"/>
        <end position="144"/>
    </location>
</feature>
<proteinExistence type="predicted"/>
<evidence type="ECO:0000256" key="1">
    <source>
        <dbReference type="SAM" id="MobiDB-lite"/>
    </source>
</evidence>
<reference evidence="2 3" key="1">
    <citation type="submission" date="2019-07" db="EMBL/GenBank/DDBJ databases">
        <title>The First High-Quality Draft Genome Sequence of the Causal Agent of the Current Panama Disease Epidemic.</title>
        <authorList>
            <person name="Warmington R.J."/>
            <person name="Kay W."/>
            <person name="Jeffries A."/>
            <person name="Bebber D."/>
            <person name="Moore K."/>
            <person name="Studholme D.J."/>
        </authorList>
    </citation>
    <scope>NUCLEOTIDE SEQUENCE [LARGE SCALE GENOMIC DNA]</scope>
    <source>
        <strain evidence="2 3">TR4</strain>
    </source>
</reference>
<accession>A0A5C6SEJ8</accession>